<dbReference type="Proteomes" id="UP000199125">
    <property type="component" value="Unassembled WGS sequence"/>
</dbReference>
<evidence type="ECO:0000313" key="8">
    <source>
        <dbReference type="EMBL" id="SEH58204.1"/>
    </source>
</evidence>
<evidence type="ECO:0000256" key="6">
    <source>
        <dbReference type="ARBA" id="ARBA00023136"/>
    </source>
</evidence>
<protein>
    <submittedName>
        <fullName evidence="8">Biopolymer transport protein ExbD/TolR</fullName>
    </submittedName>
</protein>
<keyword evidence="7" id="KW-0653">Protein transport</keyword>
<comment type="subcellular location">
    <subcellularLocation>
        <location evidence="1">Cell membrane</location>
        <topology evidence="1">Single-pass membrane protein</topology>
    </subcellularLocation>
    <subcellularLocation>
        <location evidence="7">Cell membrane</location>
        <topology evidence="7">Single-pass type II membrane protein</topology>
    </subcellularLocation>
</comment>
<keyword evidence="5" id="KW-1133">Transmembrane helix</keyword>
<sequence length="154" mass="15981">MPAPAARAASIPLPARRRRHGFSMTAMADMLFQLLIFFMLSANLAPFAMLELRAGALGAPGAGDGAGRAATPAAVTDIRATAVWTLTPEGLTASGQRFGLDRVGLLAEALRAQGTANVLVVLRPEVPVQHVITVLETLSAQGIVSVQVADGTIR</sequence>
<dbReference type="GO" id="GO:0005886">
    <property type="term" value="C:plasma membrane"/>
    <property type="evidence" value="ECO:0007669"/>
    <property type="project" value="UniProtKB-SubCell"/>
</dbReference>
<keyword evidence="9" id="KW-1185">Reference proteome</keyword>
<dbReference type="AlphaFoldDB" id="A0A1H6J7N3"/>
<keyword evidence="6" id="KW-0472">Membrane</keyword>
<dbReference type="InterPro" id="IPR003400">
    <property type="entry name" value="ExbD"/>
</dbReference>
<dbReference type="STRING" id="65735.SAMN04488075_0191"/>
<keyword evidence="4 7" id="KW-0812">Transmembrane</keyword>
<name>A0A1H6J7N3_9RHOB</name>
<evidence type="ECO:0000256" key="4">
    <source>
        <dbReference type="ARBA" id="ARBA00022692"/>
    </source>
</evidence>
<evidence type="ECO:0000313" key="9">
    <source>
        <dbReference type="Proteomes" id="UP000199125"/>
    </source>
</evidence>
<dbReference type="EMBL" id="FNXG01000001">
    <property type="protein sequence ID" value="SEH58204.1"/>
    <property type="molecule type" value="Genomic_DNA"/>
</dbReference>
<dbReference type="GO" id="GO:0015031">
    <property type="term" value="P:protein transport"/>
    <property type="evidence" value="ECO:0007669"/>
    <property type="project" value="UniProtKB-KW"/>
</dbReference>
<dbReference type="OrthoDB" id="7851776at2"/>
<keyword evidence="3" id="KW-1003">Cell membrane</keyword>
<evidence type="ECO:0000256" key="5">
    <source>
        <dbReference type="ARBA" id="ARBA00022989"/>
    </source>
</evidence>
<comment type="similarity">
    <text evidence="2 7">Belongs to the ExbD/TolR family.</text>
</comment>
<proteinExistence type="inferred from homology"/>
<dbReference type="RefSeq" id="WP_090844270.1">
    <property type="nucleotide sequence ID" value="NZ_FNXG01000001.1"/>
</dbReference>
<evidence type="ECO:0000256" key="2">
    <source>
        <dbReference type="ARBA" id="ARBA00005811"/>
    </source>
</evidence>
<evidence type="ECO:0000256" key="3">
    <source>
        <dbReference type="ARBA" id="ARBA00022475"/>
    </source>
</evidence>
<gene>
    <name evidence="8" type="ORF">SAMN04488075_0191</name>
</gene>
<accession>A0A1H6J7N3</accession>
<evidence type="ECO:0000256" key="1">
    <source>
        <dbReference type="ARBA" id="ARBA00004162"/>
    </source>
</evidence>
<evidence type="ECO:0000256" key="7">
    <source>
        <dbReference type="RuleBase" id="RU003879"/>
    </source>
</evidence>
<organism evidence="8 9">
    <name type="scientific">Paracoccus alkenifer</name>
    <dbReference type="NCBI Taxonomy" id="65735"/>
    <lineage>
        <taxon>Bacteria</taxon>
        <taxon>Pseudomonadati</taxon>
        <taxon>Pseudomonadota</taxon>
        <taxon>Alphaproteobacteria</taxon>
        <taxon>Rhodobacterales</taxon>
        <taxon>Paracoccaceae</taxon>
        <taxon>Paracoccus</taxon>
    </lineage>
</organism>
<keyword evidence="7" id="KW-0813">Transport</keyword>
<dbReference type="GO" id="GO:0022857">
    <property type="term" value="F:transmembrane transporter activity"/>
    <property type="evidence" value="ECO:0007669"/>
    <property type="project" value="InterPro"/>
</dbReference>
<dbReference type="Pfam" id="PF02472">
    <property type="entry name" value="ExbD"/>
    <property type="match status" value="1"/>
</dbReference>
<reference evidence="9" key="1">
    <citation type="submission" date="2016-10" db="EMBL/GenBank/DDBJ databases">
        <authorList>
            <person name="Varghese N."/>
            <person name="Submissions S."/>
        </authorList>
    </citation>
    <scope>NUCLEOTIDE SEQUENCE [LARGE SCALE GENOMIC DNA]</scope>
    <source>
        <strain evidence="9">DSM 11593</strain>
    </source>
</reference>